<dbReference type="EMBL" id="JARBHB010000002">
    <property type="protein sequence ID" value="KAJ8894386.1"/>
    <property type="molecule type" value="Genomic_DNA"/>
</dbReference>
<protein>
    <submittedName>
        <fullName evidence="1">Uncharacterized protein</fullName>
    </submittedName>
</protein>
<comment type="caution">
    <text evidence="1">The sequence shown here is derived from an EMBL/GenBank/DDBJ whole genome shotgun (WGS) entry which is preliminary data.</text>
</comment>
<accession>A0ABQ9ICL3</accession>
<keyword evidence="2" id="KW-1185">Reference proteome</keyword>
<dbReference type="Proteomes" id="UP001159363">
    <property type="component" value="Chromosome 2"/>
</dbReference>
<sequence>MEEFKEGIMFYVKGADPSLSCDDDCLKTRLCDIVTANSGDFTQCNLKKEKFLSTAPSPSPSSSSPLASTHFTLIVGNVLCFTFTFR</sequence>
<organism evidence="1 2">
    <name type="scientific">Dryococelus australis</name>
    <dbReference type="NCBI Taxonomy" id="614101"/>
    <lineage>
        <taxon>Eukaryota</taxon>
        <taxon>Metazoa</taxon>
        <taxon>Ecdysozoa</taxon>
        <taxon>Arthropoda</taxon>
        <taxon>Hexapoda</taxon>
        <taxon>Insecta</taxon>
        <taxon>Pterygota</taxon>
        <taxon>Neoptera</taxon>
        <taxon>Polyneoptera</taxon>
        <taxon>Phasmatodea</taxon>
        <taxon>Verophasmatodea</taxon>
        <taxon>Anareolatae</taxon>
        <taxon>Phasmatidae</taxon>
        <taxon>Eurycanthinae</taxon>
        <taxon>Dryococelus</taxon>
    </lineage>
</organism>
<evidence type="ECO:0000313" key="1">
    <source>
        <dbReference type="EMBL" id="KAJ8894386.1"/>
    </source>
</evidence>
<reference evidence="1 2" key="1">
    <citation type="submission" date="2023-02" db="EMBL/GenBank/DDBJ databases">
        <title>LHISI_Scaffold_Assembly.</title>
        <authorList>
            <person name="Stuart O.P."/>
            <person name="Cleave R."/>
            <person name="Magrath M.J.L."/>
            <person name="Mikheyev A.S."/>
        </authorList>
    </citation>
    <scope>NUCLEOTIDE SEQUENCE [LARGE SCALE GENOMIC DNA]</scope>
    <source>
        <strain evidence="1">Daus_M_001</strain>
        <tissue evidence="1">Leg muscle</tissue>
    </source>
</reference>
<evidence type="ECO:0000313" key="2">
    <source>
        <dbReference type="Proteomes" id="UP001159363"/>
    </source>
</evidence>
<gene>
    <name evidence="1" type="ORF">PR048_007037</name>
</gene>
<name>A0ABQ9ICL3_9NEOP</name>
<proteinExistence type="predicted"/>